<gene>
    <name evidence="12" type="ORF">MSPICULIGERA_LOCUS23770</name>
</gene>
<evidence type="ECO:0000256" key="9">
    <source>
        <dbReference type="ARBA" id="ARBA00023228"/>
    </source>
</evidence>
<keyword evidence="3" id="KW-0813">Transport</keyword>
<dbReference type="Proteomes" id="UP001177023">
    <property type="component" value="Unassembled WGS sequence"/>
</dbReference>
<evidence type="ECO:0000256" key="2">
    <source>
        <dbReference type="ARBA" id="ARBA00006855"/>
    </source>
</evidence>
<feature type="transmembrane region" description="Helical" evidence="11">
    <location>
        <begin position="164"/>
        <end position="185"/>
    </location>
</feature>
<evidence type="ECO:0000256" key="4">
    <source>
        <dbReference type="ARBA" id="ARBA00022692"/>
    </source>
</evidence>
<dbReference type="NCBIfam" id="TIGR00951">
    <property type="entry name" value="2A43"/>
    <property type="match status" value="1"/>
</dbReference>
<dbReference type="AlphaFoldDB" id="A0AA36DDI7"/>
<dbReference type="GO" id="GO:0005765">
    <property type="term" value="C:lysosomal membrane"/>
    <property type="evidence" value="ECO:0007669"/>
    <property type="project" value="UniProtKB-SubCell"/>
</dbReference>
<evidence type="ECO:0000256" key="10">
    <source>
        <dbReference type="ARBA" id="ARBA00048473"/>
    </source>
</evidence>
<keyword evidence="8 11" id="KW-0472">Membrane</keyword>
<dbReference type="EMBL" id="CATQJA010002706">
    <property type="protein sequence ID" value="CAJ0585759.1"/>
    <property type="molecule type" value="Genomic_DNA"/>
</dbReference>
<evidence type="ECO:0008006" key="14">
    <source>
        <dbReference type="Google" id="ProtNLM"/>
    </source>
</evidence>
<evidence type="ECO:0000313" key="12">
    <source>
        <dbReference type="EMBL" id="CAJ0585759.1"/>
    </source>
</evidence>
<dbReference type="Gene3D" id="1.20.1280.290">
    <property type="match status" value="2"/>
</dbReference>
<feature type="transmembrane region" description="Helical" evidence="11">
    <location>
        <begin position="215"/>
        <end position="234"/>
    </location>
</feature>
<accession>A0AA36DDI7</accession>
<keyword evidence="6" id="KW-0769">Symport</keyword>
<keyword evidence="9" id="KW-0458">Lysosome</keyword>
<reference evidence="12" key="1">
    <citation type="submission" date="2023-06" db="EMBL/GenBank/DDBJ databases">
        <authorList>
            <person name="Delattre M."/>
        </authorList>
    </citation>
    <scope>NUCLEOTIDE SEQUENCE</scope>
    <source>
        <strain evidence="12">AF72</strain>
    </source>
</reference>
<keyword evidence="5" id="KW-0677">Repeat</keyword>
<feature type="transmembrane region" description="Helical" evidence="11">
    <location>
        <begin position="246"/>
        <end position="266"/>
    </location>
</feature>
<evidence type="ECO:0000256" key="1">
    <source>
        <dbReference type="ARBA" id="ARBA00004155"/>
    </source>
</evidence>
<evidence type="ECO:0000256" key="5">
    <source>
        <dbReference type="ARBA" id="ARBA00022737"/>
    </source>
</evidence>
<feature type="transmembrane region" description="Helical" evidence="11">
    <location>
        <begin position="303"/>
        <end position="327"/>
    </location>
</feature>
<comment type="subcellular location">
    <subcellularLocation>
        <location evidence="1">Lysosome membrane</location>
        <topology evidence="1">Multi-pass membrane protein</topology>
    </subcellularLocation>
</comment>
<evidence type="ECO:0000313" key="13">
    <source>
        <dbReference type="Proteomes" id="UP001177023"/>
    </source>
</evidence>
<evidence type="ECO:0000256" key="7">
    <source>
        <dbReference type="ARBA" id="ARBA00022989"/>
    </source>
</evidence>
<dbReference type="FunFam" id="1.20.1280.290:FF:000016">
    <property type="entry name" value="Cystinosin homolog"/>
    <property type="match status" value="1"/>
</dbReference>
<dbReference type="GO" id="GO:0015293">
    <property type="term" value="F:symporter activity"/>
    <property type="evidence" value="ECO:0007669"/>
    <property type="project" value="UniProtKB-KW"/>
</dbReference>
<feature type="transmembrane region" description="Helical" evidence="11">
    <location>
        <begin position="347"/>
        <end position="366"/>
    </location>
</feature>
<comment type="similarity">
    <text evidence="2">Belongs to the cystinosin family.</text>
</comment>
<proteinExistence type="inferred from homology"/>
<dbReference type="PANTHER" id="PTHR13131">
    <property type="entry name" value="CYSTINOSIN"/>
    <property type="match status" value="1"/>
</dbReference>
<dbReference type="Pfam" id="PF04193">
    <property type="entry name" value="PQ-loop"/>
    <property type="match status" value="2"/>
</dbReference>
<dbReference type="InterPro" id="IPR005282">
    <property type="entry name" value="LC_transporter"/>
</dbReference>
<keyword evidence="13" id="KW-1185">Reference proteome</keyword>
<evidence type="ECO:0000256" key="3">
    <source>
        <dbReference type="ARBA" id="ARBA00022448"/>
    </source>
</evidence>
<organism evidence="12 13">
    <name type="scientific">Mesorhabditis spiculigera</name>
    <dbReference type="NCBI Taxonomy" id="96644"/>
    <lineage>
        <taxon>Eukaryota</taxon>
        <taxon>Metazoa</taxon>
        <taxon>Ecdysozoa</taxon>
        <taxon>Nematoda</taxon>
        <taxon>Chromadorea</taxon>
        <taxon>Rhabditida</taxon>
        <taxon>Rhabditina</taxon>
        <taxon>Rhabditomorpha</taxon>
        <taxon>Rhabditoidea</taxon>
        <taxon>Rhabditidae</taxon>
        <taxon>Mesorhabditinae</taxon>
        <taxon>Mesorhabditis</taxon>
    </lineage>
</organism>
<dbReference type="PANTHER" id="PTHR13131:SF5">
    <property type="entry name" value="CYSTINOSIN"/>
    <property type="match status" value="1"/>
</dbReference>
<feature type="transmembrane region" description="Helical" evidence="11">
    <location>
        <begin position="131"/>
        <end position="152"/>
    </location>
</feature>
<evidence type="ECO:0000256" key="11">
    <source>
        <dbReference type="SAM" id="Phobius"/>
    </source>
</evidence>
<sequence length="405" mass="45135">MLIWALVLLLAPSATTAQLSNVTAQLLLAPAELSLVLDEHANISITYRGVDAHGDLILTLSDNSPYVHGPRNVTLDHGSNETGFGIVAKAVVSHTVVEIVEALWCDVEGTNCTRIETGEAYTRVSVIKSRFVDVLIVVVGWAYFFAWSISFYPQIILNYQRKSVVGLNFDFLFLNIVGFAAYTIYNVMNYWDQAVQDEYARLHPKSPMPVLLNDVIFSVHALIACLVTALQAFMYERQNQRVHPGFIAYGGALVTAGVFALILSLFHKITYLQFVTSLSYLKMAVTCSKYFPQAVYNYQRKSTVGWSIGNVLLDFTGGLLDVLQMVLQGWNVDDWSAFVGNPVKFGLGMVSMVFDVVFLLQHYVFYRNAEMPDSRYAGVENPAVEQSDGDDSRLRADSHDIVVHD</sequence>
<dbReference type="InterPro" id="IPR006603">
    <property type="entry name" value="PQ-loop_rpt"/>
</dbReference>
<keyword evidence="7 11" id="KW-1133">Transmembrane helix</keyword>
<feature type="transmembrane region" description="Helical" evidence="11">
    <location>
        <begin position="272"/>
        <end position="291"/>
    </location>
</feature>
<evidence type="ECO:0000256" key="6">
    <source>
        <dbReference type="ARBA" id="ARBA00022847"/>
    </source>
</evidence>
<evidence type="ECO:0000256" key="8">
    <source>
        <dbReference type="ARBA" id="ARBA00023136"/>
    </source>
</evidence>
<keyword evidence="4 11" id="KW-0812">Transmembrane</keyword>
<name>A0AA36DDI7_9BILA</name>
<comment type="catalytic activity">
    <reaction evidence="10">
        <text>L-cystine(out) + H(+)(out) = L-cystine(in) + H(+)(in)</text>
        <dbReference type="Rhea" id="RHEA:66172"/>
        <dbReference type="ChEBI" id="CHEBI:15378"/>
        <dbReference type="ChEBI" id="CHEBI:35491"/>
    </reaction>
    <physiologicalReaction direction="left-to-right" evidence="10">
        <dbReference type="Rhea" id="RHEA:66173"/>
    </physiologicalReaction>
</comment>
<feature type="non-terminal residue" evidence="12">
    <location>
        <position position="1"/>
    </location>
</feature>
<comment type="caution">
    <text evidence="12">The sequence shown here is derived from an EMBL/GenBank/DDBJ whole genome shotgun (WGS) entry which is preliminary data.</text>
</comment>
<protein>
    <recommendedName>
        <fullName evidence="14">Cystinosin</fullName>
    </recommendedName>
</protein>
<dbReference type="GO" id="GO:0015184">
    <property type="term" value="F:L-cystine transmembrane transporter activity"/>
    <property type="evidence" value="ECO:0007669"/>
    <property type="project" value="TreeGrafter"/>
</dbReference>
<dbReference type="SMART" id="SM00679">
    <property type="entry name" value="CTNS"/>
    <property type="match status" value="2"/>
</dbReference>